<keyword evidence="2" id="KW-1185">Reference proteome</keyword>
<evidence type="ECO:0000313" key="2">
    <source>
        <dbReference type="Proteomes" id="UP000766698"/>
    </source>
</evidence>
<name>A0ABR6EAK7_9ACTN</name>
<dbReference type="RefSeq" id="WP_228456029.1">
    <property type="nucleotide sequence ID" value="NZ_WMLF01000015.1"/>
</dbReference>
<proteinExistence type="predicted"/>
<protein>
    <submittedName>
        <fullName evidence="1">Uncharacterized protein</fullName>
    </submittedName>
</protein>
<dbReference type="Proteomes" id="UP000766698">
    <property type="component" value="Unassembled WGS sequence"/>
</dbReference>
<dbReference type="EMBL" id="WMLF01000015">
    <property type="protein sequence ID" value="MBB1242375.1"/>
    <property type="molecule type" value="Genomic_DNA"/>
</dbReference>
<reference evidence="2" key="1">
    <citation type="journal article" date="2020" name="Syst. Appl. Microbiol.">
        <title>Streptomyces alkaliterrae sp. nov., isolated from an alkaline soil, and emended descriptions of Streptomyces alkaliphilus, Streptomyces calidiresistens and Streptomyces durbertensis.</title>
        <authorList>
            <person name="Swiecimska M."/>
            <person name="Golinska P."/>
            <person name="Nouioui I."/>
            <person name="Wypij M."/>
            <person name="Rai M."/>
            <person name="Sangal V."/>
            <person name="Goodfellow M."/>
        </authorList>
    </citation>
    <scope>NUCLEOTIDE SEQUENCE [LARGE SCALE GENOMIC DNA]</scope>
    <source>
        <strain evidence="2">DSM 104538</strain>
    </source>
</reference>
<sequence>MPESCQEGFGSAQAFRISSGSRSIDVTDLDLPVLLQFVSDKAEGERLKALGQVRVVMFSDDDL</sequence>
<gene>
    <name evidence="1" type="ORF">GL263_02120</name>
</gene>
<organism evidence="1 2">
    <name type="scientific">Streptomyces durbertensis</name>
    <dbReference type="NCBI Taxonomy" id="2448886"/>
    <lineage>
        <taxon>Bacteria</taxon>
        <taxon>Bacillati</taxon>
        <taxon>Actinomycetota</taxon>
        <taxon>Actinomycetes</taxon>
        <taxon>Kitasatosporales</taxon>
        <taxon>Streptomycetaceae</taxon>
        <taxon>Streptomyces</taxon>
    </lineage>
</organism>
<comment type="caution">
    <text evidence="1">The sequence shown here is derived from an EMBL/GenBank/DDBJ whole genome shotgun (WGS) entry which is preliminary data.</text>
</comment>
<accession>A0ABR6EAK7</accession>
<evidence type="ECO:0000313" key="1">
    <source>
        <dbReference type="EMBL" id="MBB1242375.1"/>
    </source>
</evidence>